<dbReference type="PANTHER" id="PTHR24291">
    <property type="entry name" value="CYTOCHROME P450 FAMILY 4"/>
    <property type="match status" value="1"/>
</dbReference>
<dbReference type="Gene3D" id="1.10.630.10">
    <property type="entry name" value="Cytochrome P450"/>
    <property type="match status" value="1"/>
</dbReference>
<evidence type="ECO:0000256" key="3">
    <source>
        <dbReference type="ARBA" id="ARBA00022824"/>
    </source>
</evidence>
<dbReference type="PANTHER" id="PTHR24291:SF189">
    <property type="entry name" value="CYTOCHROME P450 4C3-RELATED"/>
    <property type="match status" value="1"/>
</dbReference>
<dbReference type="GO" id="GO:0005789">
    <property type="term" value="C:endoplasmic reticulum membrane"/>
    <property type="evidence" value="ECO:0007669"/>
    <property type="project" value="UniProtKB-SubCell"/>
</dbReference>
<dbReference type="GO" id="GO:0005506">
    <property type="term" value="F:iron ion binding"/>
    <property type="evidence" value="ECO:0007669"/>
    <property type="project" value="InterPro"/>
</dbReference>
<reference evidence="6 7" key="1">
    <citation type="submission" date="2021-07" db="EMBL/GenBank/DDBJ databases">
        <title>Genome data of Colletotrichum spaethianum.</title>
        <authorList>
            <person name="Utami Y.D."/>
            <person name="Hiruma K."/>
        </authorList>
    </citation>
    <scope>NUCLEOTIDE SEQUENCE [LARGE SCALE GENOMIC DNA]</scope>
    <source>
        <strain evidence="6 7">MAFF 242679</strain>
    </source>
</reference>
<dbReference type="GO" id="GO:0016705">
    <property type="term" value="F:oxidoreductase activity, acting on paired donors, with incorporation or reduction of molecular oxygen"/>
    <property type="evidence" value="ECO:0007669"/>
    <property type="project" value="InterPro"/>
</dbReference>
<keyword evidence="5" id="KW-0479">Metal-binding</keyword>
<comment type="caution">
    <text evidence="6">The sequence shown here is derived from an EMBL/GenBank/DDBJ whole genome shotgun (WGS) entry which is preliminary data.</text>
</comment>
<keyword evidence="6" id="KW-0560">Oxidoreductase</keyword>
<evidence type="ECO:0000313" key="7">
    <source>
        <dbReference type="Proteomes" id="UP001055172"/>
    </source>
</evidence>
<sequence length="122" mass="14116">MSIYAMHFDPNVFPEPEAFKPERWVGQYDRYMDRNFVPFTKGSRSCLGIKAHNLHLKEVTDWIFASFSLAWAELYLASAMLFRPGGPKLVLHNADESDIKISRDYIMGFARADAKDIRIKVE</sequence>
<dbReference type="InterPro" id="IPR050196">
    <property type="entry name" value="Cytochrome_P450_Monoox"/>
</dbReference>
<dbReference type="EMBL" id="BPPX01000017">
    <property type="protein sequence ID" value="GJC85386.1"/>
    <property type="molecule type" value="Genomic_DNA"/>
</dbReference>
<comment type="similarity">
    <text evidence="2">Belongs to the cytochrome P450 family.</text>
</comment>
<evidence type="ECO:0000256" key="2">
    <source>
        <dbReference type="ARBA" id="ARBA00010617"/>
    </source>
</evidence>
<keyword evidence="4" id="KW-0472">Membrane</keyword>
<dbReference type="InterPro" id="IPR002401">
    <property type="entry name" value="Cyt_P450_E_grp-I"/>
</dbReference>
<gene>
    <name evidence="6" type="ORF">ColLi_08224</name>
</gene>
<dbReference type="InterPro" id="IPR036396">
    <property type="entry name" value="Cyt_P450_sf"/>
</dbReference>
<evidence type="ECO:0000313" key="6">
    <source>
        <dbReference type="EMBL" id="GJC85386.1"/>
    </source>
</evidence>
<keyword evidence="7" id="KW-1185">Reference proteome</keyword>
<comment type="cofactor">
    <cofactor evidence="5">
        <name>heme</name>
        <dbReference type="ChEBI" id="CHEBI:30413"/>
    </cofactor>
</comment>
<dbReference type="InterPro" id="IPR001128">
    <property type="entry name" value="Cyt_P450"/>
</dbReference>
<proteinExistence type="inferred from homology"/>
<dbReference type="Proteomes" id="UP001055172">
    <property type="component" value="Unassembled WGS sequence"/>
</dbReference>
<accession>A0AA37GS26</accession>
<keyword evidence="6" id="KW-0503">Monooxygenase</keyword>
<evidence type="ECO:0000256" key="1">
    <source>
        <dbReference type="ARBA" id="ARBA00004586"/>
    </source>
</evidence>
<keyword evidence="3" id="KW-0256">Endoplasmic reticulum</keyword>
<protein>
    <submittedName>
        <fullName evidence="6">Cytochrome P450 monooxygenase sdnH</fullName>
    </submittedName>
</protein>
<dbReference type="SUPFAM" id="SSF48264">
    <property type="entry name" value="Cytochrome P450"/>
    <property type="match status" value="1"/>
</dbReference>
<dbReference type="GO" id="GO:0004497">
    <property type="term" value="F:monooxygenase activity"/>
    <property type="evidence" value="ECO:0007669"/>
    <property type="project" value="UniProtKB-KW"/>
</dbReference>
<feature type="binding site" description="axial binding residue" evidence="5">
    <location>
        <position position="46"/>
    </location>
    <ligand>
        <name>heme</name>
        <dbReference type="ChEBI" id="CHEBI:30413"/>
    </ligand>
    <ligandPart>
        <name>Fe</name>
        <dbReference type="ChEBI" id="CHEBI:18248"/>
    </ligandPart>
</feature>
<evidence type="ECO:0000256" key="4">
    <source>
        <dbReference type="ARBA" id="ARBA00023136"/>
    </source>
</evidence>
<organism evidence="6 7">
    <name type="scientific">Colletotrichum liriopes</name>
    <dbReference type="NCBI Taxonomy" id="708192"/>
    <lineage>
        <taxon>Eukaryota</taxon>
        <taxon>Fungi</taxon>
        <taxon>Dikarya</taxon>
        <taxon>Ascomycota</taxon>
        <taxon>Pezizomycotina</taxon>
        <taxon>Sordariomycetes</taxon>
        <taxon>Hypocreomycetidae</taxon>
        <taxon>Glomerellales</taxon>
        <taxon>Glomerellaceae</taxon>
        <taxon>Colletotrichum</taxon>
        <taxon>Colletotrichum spaethianum species complex</taxon>
    </lineage>
</organism>
<keyword evidence="5" id="KW-0349">Heme</keyword>
<keyword evidence="5" id="KW-0408">Iron</keyword>
<dbReference type="PRINTS" id="PR00463">
    <property type="entry name" value="EP450I"/>
</dbReference>
<name>A0AA37GS26_9PEZI</name>
<dbReference type="GO" id="GO:0020037">
    <property type="term" value="F:heme binding"/>
    <property type="evidence" value="ECO:0007669"/>
    <property type="project" value="InterPro"/>
</dbReference>
<dbReference type="Pfam" id="PF00067">
    <property type="entry name" value="p450"/>
    <property type="match status" value="1"/>
</dbReference>
<comment type="subcellular location">
    <subcellularLocation>
        <location evidence="1">Endoplasmic reticulum membrane</location>
    </subcellularLocation>
</comment>
<evidence type="ECO:0000256" key="5">
    <source>
        <dbReference type="PIRSR" id="PIRSR602401-1"/>
    </source>
</evidence>
<dbReference type="AlphaFoldDB" id="A0AA37GS26"/>